<proteinExistence type="predicted"/>
<evidence type="ECO:0000259" key="1">
    <source>
        <dbReference type="Pfam" id="PF00849"/>
    </source>
</evidence>
<feature type="domain" description="Pseudouridine synthase RsuA/RluA-like" evidence="1">
    <location>
        <begin position="147"/>
        <end position="318"/>
    </location>
</feature>
<dbReference type="CDD" id="cd02869">
    <property type="entry name" value="PseudoU_synth_RluA_like"/>
    <property type="match status" value="1"/>
</dbReference>
<organism evidence="2 3">
    <name type="scientific">Dispira parvispora</name>
    <dbReference type="NCBI Taxonomy" id="1520584"/>
    <lineage>
        <taxon>Eukaryota</taxon>
        <taxon>Fungi</taxon>
        <taxon>Fungi incertae sedis</taxon>
        <taxon>Zoopagomycota</taxon>
        <taxon>Kickxellomycotina</taxon>
        <taxon>Dimargaritomycetes</taxon>
        <taxon>Dimargaritales</taxon>
        <taxon>Dimargaritaceae</taxon>
        <taxon>Dispira</taxon>
    </lineage>
</organism>
<dbReference type="AlphaFoldDB" id="A0A9W8APH1"/>
<dbReference type="InterPro" id="IPR020103">
    <property type="entry name" value="PsdUridine_synth_cat_dom_sf"/>
</dbReference>
<evidence type="ECO:0000313" key="2">
    <source>
        <dbReference type="EMBL" id="KAJ1964336.1"/>
    </source>
</evidence>
<protein>
    <recommendedName>
        <fullName evidence="1">Pseudouridine synthase RsuA/RluA-like domain-containing protein</fullName>
    </recommendedName>
</protein>
<dbReference type="SUPFAM" id="SSF55120">
    <property type="entry name" value="Pseudouridine synthase"/>
    <property type="match status" value="1"/>
</dbReference>
<dbReference type="Pfam" id="PF00849">
    <property type="entry name" value="PseudoU_synth_2"/>
    <property type="match status" value="1"/>
</dbReference>
<name>A0A9W8APH1_9FUNG</name>
<dbReference type="InterPro" id="IPR006224">
    <property type="entry name" value="PsdUridine_synth_RluA-like_CS"/>
</dbReference>
<comment type="caution">
    <text evidence="2">The sequence shown here is derived from an EMBL/GenBank/DDBJ whole genome shotgun (WGS) entry which is preliminary data.</text>
</comment>
<dbReference type="PANTHER" id="PTHR21600">
    <property type="entry name" value="MITOCHONDRIAL RNA PSEUDOURIDINE SYNTHASE"/>
    <property type="match status" value="1"/>
</dbReference>
<dbReference type="EMBL" id="JANBPY010000710">
    <property type="protein sequence ID" value="KAJ1964336.1"/>
    <property type="molecule type" value="Genomic_DNA"/>
</dbReference>
<dbReference type="GO" id="GO:0009982">
    <property type="term" value="F:pseudouridine synthase activity"/>
    <property type="evidence" value="ECO:0007669"/>
    <property type="project" value="InterPro"/>
</dbReference>
<dbReference type="CDD" id="cd00165">
    <property type="entry name" value="S4"/>
    <property type="match status" value="1"/>
</dbReference>
<accession>A0A9W8APH1</accession>
<dbReference type="GO" id="GO:0003723">
    <property type="term" value="F:RNA binding"/>
    <property type="evidence" value="ECO:0007669"/>
    <property type="project" value="InterPro"/>
</dbReference>
<keyword evidence="3" id="KW-1185">Reference proteome</keyword>
<dbReference type="InterPro" id="IPR050188">
    <property type="entry name" value="RluA_PseudoU_synthase"/>
</dbReference>
<dbReference type="Gene3D" id="3.30.2350.10">
    <property type="entry name" value="Pseudouridine synthase"/>
    <property type="match status" value="1"/>
</dbReference>
<dbReference type="OrthoDB" id="428658at2759"/>
<dbReference type="PROSITE" id="PS01129">
    <property type="entry name" value="PSI_RLU"/>
    <property type="match status" value="1"/>
</dbReference>
<dbReference type="Proteomes" id="UP001150925">
    <property type="component" value="Unassembled WGS sequence"/>
</dbReference>
<dbReference type="GO" id="GO:0001522">
    <property type="term" value="P:pseudouridine synthesis"/>
    <property type="evidence" value="ECO:0007669"/>
    <property type="project" value="InterPro"/>
</dbReference>
<gene>
    <name evidence="2" type="ORF">IWQ62_002963</name>
</gene>
<reference evidence="2" key="1">
    <citation type="submission" date="2022-07" db="EMBL/GenBank/DDBJ databases">
        <title>Phylogenomic reconstructions and comparative analyses of Kickxellomycotina fungi.</title>
        <authorList>
            <person name="Reynolds N.K."/>
            <person name="Stajich J.E."/>
            <person name="Barry K."/>
            <person name="Grigoriev I.V."/>
            <person name="Crous P."/>
            <person name="Smith M.E."/>
        </authorList>
    </citation>
    <scope>NUCLEOTIDE SEQUENCE</scope>
    <source>
        <strain evidence="2">RSA 1196</strain>
    </source>
</reference>
<sequence length="402" mass="44879">MLARVLGSKPYTVRTFTLNPCLVNRVRLYTNCDQGTWVRVPKEEDASRLDKFIHRLCNVPISQAQRAIRRKQVRVVQCDNSPTSRYDDLPSIRPVPMGYHVSPNIAIRLPPQFTPVQPRTVPSHTTWPTTTQRRKLPLTISYLDEALLIVNKPSGLATQGGTHITESVAAFLSQFQFGYPEPPRLVHRLDKDTSGLLLLARTRAVAATLTSWFRDRQTIIKCYAAVLAGNSLPNISPHVIDVPLTTHTDLNTARETQATVYPADSTNRLESSAPRRSARTTVHVVARSKPFPDGRTFSLVNLFPHTGRKHQLRVHCAQVLGAPILYDTKYGPKLTPSERSHRLCLHLQHLQLPRLDVYGKPLSGPPLSVTCPIPDTMDAAIKSIFGQSATTYLWHTSTGCTT</sequence>
<evidence type="ECO:0000313" key="3">
    <source>
        <dbReference type="Proteomes" id="UP001150925"/>
    </source>
</evidence>
<dbReference type="InterPro" id="IPR006145">
    <property type="entry name" value="PsdUridine_synth_RsuA/RluA"/>
</dbReference>